<dbReference type="InterPro" id="IPR043597">
    <property type="entry name" value="TPH_dom"/>
</dbReference>
<dbReference type="PANTHER" id="PTHR28663:SF1">
    <property type="entry name" value="CILIA- AND FLAGELLA- ASSOCIATED PROTEIN 210"/>
    <property type="match status" value="1"/>
</dbReference>
<evidence type="ECO:0000313" key="4">
    <source>
        <dbReference type="EMBL" id="CAF1561345.1"/>
    </source>
</evidence>
<dbReference type="EMBL" id="CAJOBA010064608">
    <property type="protein sequence ID" value="CAF4353160.1"/>
    <property type="molecule type" value="Genomic_DNA"/>
</dbReference>
<dbReference type="AlphaFoldDB" id="A0A816BFY5"/>
<organism evidence="5 8">
    <name type="scientific">Didymodactylos carnosus</name>
    <dbReference type="NCBI Taxonomy" id="1234261"/>
    <lineage>
        <taxon>Eukaryota</taxon>
        <taxon>Metazoa</taxon>
        <taxon>Spiralia</taxon>
        <taxon>Gnathifera</taxon>
        <taxon>Rotifera</taxon>
        <taxon>Eurotatoria</taxon>
        <taxon>Bdelloidea</taxon>
        <taxon>Philodinida</taxon>
        <taxon>Philodinidae</taxon>
        <taxon>Didymodactylos</taxon>
    </lineage>
</organism>
<feature type="compositionally biased region" description="Basic and acidic residues" evidence="2">
    <location>
        <begin position="186"/>
        <end position="203"/>
    </location>
</feature>
<feature type="domain" description="Trichohyalin-plectin-homology" evidence="3">
    <location>
        <begin position="4"/>
        <end position="212"/>
    </location>
</feature>
<keyword evidence="1" id="KW-0175">Coiled coil</keyword>
<comment type="caution">
    <text evidence="5">The sequence shown here is derived from an EMBL/GenBank/DDBJ whole genome shotgun (WGS) entry which is preliminary data.</text>
</comment>
<dbReference type="Pfam" id="PF13868">
    <property type="entry name" value="TPH"/>
    <property type="match status" value="1"/>
</dbReference>
<dbReference type="Proteomes" id="UP000682733">
    <property type="component" value="Unassembled WGS sequence"/>
</dbReference>
<protein>
    <recommendedName>
        <fullName evidence="3">Trichohyalin-plectin-homology domain-containing protein</fullName>
    </recommendedName>
</protein>
<sequence length="222" mass="26950">MDRRKNQLNTEKYTDIQEGEEYRRLAEQYAHEQMELSKFRKITQSDVRSMYDKTLENKQKVKEMEKQMDDEEDEELRIYAAAKKKIARLRREKEIEAHKEKQEARDHMIGYLGSLQKRQEADDDTRIARAQAQREAKELKEEQEKLEKQQKMQDSITKHRYESMKRQEAEKEMEEREEAEMRRKKAEADQLFRLYQQEKEKQRTANSSELAKYHTKQAVSSH</sequence>
<evidence type="ECO:0000313" key="6">
    <source>
        <dbReference type="EMBL" id="CAF4353160.1"/>
    </source>
</evidence>
<name>A0A816BFY5_9BILA</name>
<reference evidence="5" key="1">
    <citation type="submission" date="2021-02" db="EMBL/GenBank/DDBJ databases">
        <authorList>
            <person name="Nowell W R."/>
        </authorList>
    </citation>
    <scope>NUCLEOTIDE SEQUENCE</scope>
</reference>
<evidence type="ECO:0000313" key="7">
    <source>
        <dbReference type="EMBL" id="CAF4493767.1"/>
    </source>
</evidence>
<dbReference type="EMBL" id="CAJOBC010104768">
    <property type="protein sequence ID" value="CAF4493767.1"/>
    <property type="molecule type" value="Genomic_DNA"/>
</dbReference>
<evidence type="ECO:0000259" key="3">
    <source>
        <dbReference type="Pfam" id="PF13868"/>
    </source>
</evidence>
<proteinExistence type="predicted"/>
<dbReference type="GO" id="GO:0005879">
    <property type="term" value="C:axonemal microtubule"/>
    <property type="evidence" value="ECO:0007669"/>
    <property type="project" value="TreeGrafter"/>
</dbReference>
<evidence type="ECO:0000256" key="2">
    <source>
        <dbReference type="SAM" id="MobiDB-lite"/>
    </source>
</evidence>
<dbReference type="EMBL" id="CAJNOK010041986">
    <property type="protein sequence ID" value="CAF1561345.1"/>
    <property type="molecule type" value="Genomic_DNA"/>
</dbReference>
<dbReference type="Proteomes" id="UP000681722">
    <property type="component" value="Unassembled WGS sequence"/>
</dbReference>
<evidence type="ECO:0000313" key="8">
    <source>
        <dbReference type="Proteomes" id="UP000663829"/>
    </source>
</evidence>
<dbReference type="InterPro" id="IPR039986">
    <property type="entry name" value="CFAP210"/>
</dbReference>
<feature type="compositionally biased region" description="Basic and acidic residues" evidence="2">
    <location>
        <begin position="130"/>
        <end position="174"/>
    </location>
</feature>
<evidence type="ECO:0000313" key="5">
    <source>
        <dbReference type="EMBL" id="CAF1610888.1"/>
    </source>
</evidence>
<dbReference type="Proteomes" id="UP000677228">
    <property type="component" value="Unassembled WGS sequence"/>
</dbReference>
<evidence type="ECO:0000256" key="1">
    <source>
        <dbReference type="ARBA" id="ARBA00023054"/>
    </source>
</evidence>
<feature type="region of interest" description="Disordered" evidence="2">
    <location>
        <begin position="130"/>
        <end position="222"/>
    </location>
</feature>
<dbReference type="Proteomes" id="UP000663829">
    <property type="component" value="Unassembled WGS sequence"/>
</dbReference>
<gene>
    <name evidence="5" type="ORF">GPM918_LOCUS43075</name>
    <name evidence="4" type="ORF">OVA965_LOCUS39820</name>
    <name evidence="7" type="ORF">SRO942_LOCUS44471</name>
    <name evidence="6" type="ORF">TMI583_LOCUS41183</name>
</gene>
<dbReference type="PANTHER" id="PTHR28663">
    <property type="entry name" value="COILED-COIL DOMAIN-CONTAINING PROTEIN 173"/>
    <property type="match status" value="1"/>
</dbReference>
<dbReference type="EMBL" id="CAJNOQ010038015">
    <property type="protein sequence ID" value="CAF1610888.1"/>
    <property type="molecule type" value="Genomic_DNA"/>
</dbReference>
<keyword evidence="8" id="KW-1185">Reference proteome</keyword>
<accession>A0A816BFY5</accession>